<dbReference type="OrthoDB" id="5272396at2759"/>
<dbReference type="GeneID" id="25410077"/>
<dbReference type="InterPro" id="IPR056632">
    <property type="entry name" value="DUF7730"/>
</dbReference>
<protein>
    <recommendedName>
        <fullName evidence="1">DUF7730 domain-containing protein</fullName>
    </recommendedName>
</protein>
<proteinExistence type="predicted"/>
<dbReference type="RefSeq" id="XP_013428527.1">
    <property type="nucleotide sequence ID" value="XM_013573073.1"/>
</dbReference>
<dbReference type="EMBL" id="KL584707">
    <property type="protein sequence ID" value="KEQ74531.1"/>
    <property type="molecule type" value="Genomic_DNA"/>
</dbReference>
<reference evidence="2 3" key="1">
    <citation type="journal article" date="2014" name="BMC Genomics">
        <title>Genome sequencing of four Aureobasidium pullulans varieties: biotechnological potential, stress tolerance, and description of new species.</title>
        <authorList>
            <person name="Gostin Ar C."/>
            <person name="Ohm R.A."/>
            <person name="Kogej T."/>
            <person name="Sonjak S."/>
            <person name="Turk M."/>
            <person name="Zajc J."/>
            <person name="Zalar P."/>
            <person name="Grube M."/>
            <person name="Sun H."/>
            <person name="Han J."/>
            <person name="Sharma A."/>
            <person name="Chiniquy J."/>
            <person name="Ngan C.Y."/>
            <person name="Lipzen A."/>
            <person name="Barry K."/>
            <person name="Grigoriev I.V."/>
            <person name="Gunde-Cimerman N."/>
        </authorList>
    </citation>
    <scope>NUCLEOTIDE SEQUENCE [LARGE SCALE GENOMIC DNA]</scope>
    <source>
        <strain evidence="2 3">CBS 147.97</strain>
    </source>
</reference>
<evidence type="ECO:0000313" key="2">
    <source>
        <dbReference type="EMBL" id="KEQ74531.1"/>
    </source>
</evidence>
<keyword evidence="3" id="KW-1185">Reference proteome</keyword>
<dbReference type="PANTHER" id="PTHR42085:SF1">
    <property type="entry name" value="F-BOX DOMAIN-CONTAINING PROTEIN"/>
    <property type="match status" value="1"/>
</dbReference>
<accession>A0A074XIZ7</accession>
<dbReference type="Pfam" id="PF24864">
    <property type="entry name" value="DUF7730"/>
    <property type="match status" value="1"/>
</dbReference>
<dbReference type="AlphaFoldDB" id="A0A074XIZ7"/>
<dbReference type="HOGENOM" id="CLU_1065523_0_0_1"/>
<dbReference type="STRING" id="1043004.A0A074XIZ7"/>
<organism evidence="2 3">
    <name type="scientific">Aureobasidium namibiae CBS 147.97</name>
    <dbReference type="NCBI Taxonomy" id="1043004"/>
    <lineage>
        <taxon>Eukaryota</taxon>
        <taxon>Fungi</taxon>
        <taxon>Dikarya</taxon>
        <taxon>Ascomycota</taxon>
        <taxon>Pezizomycotina</taxon>
        <taxon>Dothideomycetes</taxon>
        <taxon>Dothideomycetidae</taxon>
        <taxon>Dothideales</taxon>
        <taxon>Saccotheciaceae</taxon>
        <taxon>Aureobasidium</taxon>
    </lineage>
</organism>
<dbReference type="PANTHER" id="PTHR42085">
    <property type="entry name" value="F-BOX DOMAIN-CONTAINING PROTEIN"/>
    <property type="match status" value="1"/>
</dbReference>
<evidence type="ECO:0000313" key="3">
    <source>
        <dbReference type="Proteomes" id="UP000027730"/>
    </source>
</evidence>
<dbReference type="Proteomes" id="UP000027730">
    <property type="component" value="Unassembled WGS sequence"/>
</dbReference>
<name>A0A074XIZ7_9PEZI</name>
<dbReference type="InterPro" id="IPR038883">
    <property type="entry name" value="AN11006-like"/>
</dbReference>
<sequence>MTAGAAYAFTKRLYSKCFGDGLAIAEQATSSCLFMKIPLEVRVKIYHLILKVSGFRLLVGNRSFVAHDERVPIWETCSQDALTMPPVQSFLALLSVNKDIFEEAMPEFFRQNHFQFTDMSSLKEFFHNIGPIRRKHMRNVSVHYDNLSVAAAGARLLTESDTLQKLTLIMSARKDPAGHFMINHSRRKFATLSKIPGFSSLKRLRGIQQLTFDPHRDHAVADAFLRPLITQPKVVKKVQTVLKRKVESDDDTAARKKSKET</sequence>
<evidence type="ECO:0000259" key="1">
    <source>
        <dbReference type="Pfam" id="PF24864"/>
    </source>
</evidence>
<gene>
    <name evidence="2" type="ORF">M436DRAFT_44101</name>
</gene>
<feature type="domain" description="DUF7730" evidence="1">
    <location>
        <begin position="29"/>
        <end position="145"/>
    </location>
</feature>